<organism evidence="1">
    <name type="scientific">bioreactor metagenome</name>
    <dbReference type="NCBI Taxonomy" id="1076179"/>
    <lineage>
        <taxon>unclassified sequences</taxon>
        <taxon>metagenomes</taxon>
        <taxon>ecological metagenomes</taxon>
    </lineage>
</organism>
<dbReference type="EMBL" id="VSSQ01018506">
    <property type="protein sequence ID" value="MPM61746.1"/>
    <property type="molecule type" value="Genomic_DNA"/>
</dbReference>
<accession>A0A645B9M5</accession>
<evidence type="ECO:0000313" key="1">
    <source>
        <dbReference type="EMBL" id="MPM61746.1"/>
    </source>
</evidence>
<dbReference type="AlphaFoldDB" id="A0A645B9M5"/>
<protein>
    <submittedName>
        <fullName evidence="1">Uncharacterized protein</fullName>
    </submittedName>
</protein>
<name>A0A645B9M5_9ZZZZ</name>
<comment type="caution">
    <text evidence="1">The sequence shown here is derived from an EMBL/GenBank/DDBJ whole genome shotgun (WGS) entry which is preliminary data.</text>
</comment>
<gene>
    <name evidence="1" type="ORF">SDC9_108606</name>
</gene>
<sequence>MVTAEESVYEVDQRLQKFPLQHQLSRQYEERHGEEGKAVHSLVHLLRDDDDRIIAHKHVYEGTYNEVIGYGQAYNHQA</sequence>
<proteinExistence type="predicted"/>
<reference evidence="1" key="1">
    <citation type="submission" date="2019-08" db="EMBL/GenBank/DDBJ databases">
        <authorList>
            <person name="Kucharzyk K."/>
            <person name="Murdoch R.W."/>
            <person name="Higgins S."/>
            <person name="Loffler F."/>
        </authorList>
    </citation>
    <scope>NUCLEOTIDE SEQUENCE</scope>
</reference>